<evidence type="ECO:0000313" key="5">
    <source>
        <dbReference type="Proteomes" id="UP000321533"/>
    </source>
</evidence>
<dbReference type="RefSeq" id="WP_147191979.1">
    <property type="nucleotide sequence ID" value="NZ_CP042435.1"/>
</dbReference>
<dbReference type="Pfam" id="PF17131">
    <property type="entry name" value="LolA_like"/>
    <property type="match status" value="1"/>
</dbReference>
<dbReference type="AlphaFoldDB" id="A0A5B8VDQ4"/>
<evidence type="ECO:0000259" key="3">
    <source>
        <dbReference type="Pfam" id="PF17131"/>
    </source>
</evidence>
<keyword evidence="1 2" id="KW-0732">Signal</keyword>
<dbReference type="KEGG" id="pgin:FRZ67_18400"/>
<organism evidence="4 5">
    <name type="scientific">Panacibacter ginsenosidivorans</name>
    <dbReference type="NCBI Taxonomy" id="1813871"/>
    <lineage>
        <taxon>Bacteria</taxon>
        <taxon>Pseudomonadati</taxon>
        <taxon>Bacteroidota</taxon>
        <taxon>Chitinophagia</taxon>
        <taxon>Chitinophagales</taxon>
        <taxon>Chitinophagaceae</taxon>
        <taxon>Panacibacter</taxon>
    </lineage>
</organism>
<dbReference type="Proteomes" id="UP000321533">
    <property type="component" value="Chromosome"/>
</dbReference>
<feature type="chain" id="PRO_5022737243" evidence="2">
    <location>
        <begin position="20"/>
        <end position="247"/>
    </location>
</feature>
<dbReference type="EMBL" id="CP042435">
    <property type="protein sequence ID" value="QEC69185.1"/>
    <property type="molecule type" value="Genomic_DNA"/>
</dbReference>
<proteinExistence type="predicted"/>
<evidence type="ECO:0000313" key="4">
    <source>
        <dbReference type="EMBL" id="QEC69185.1"/>
    </source>
</evidence>
<keyword evidence="4" id="KW-0449">Lipoprotein</keyword>
<dbReference type="InterPro" id="IPR052944">
    <property type="entry name" value="Sporulation_related"/>
</dbReference>
<dbReference type="InterPro" id="IPR029046">
    <property type="entry name" value="LolA/LolB/LppX"/>
</dbReference>
<name>A0A5B8VDQ4_9BACT</name>
<accession>A0A5B8VDQ4</accession>
<protein>
    <submittedName>
        <fullName evidence="4">Outer membrane lipoprotein-sorting protein</fullName>
    </submittedName>
</protein>
<feature type="domain" description="Uncharacterized protein TP-0789" evidence="3">
    <location>
        <begin position="63"/>
        <end position="245"/>
    </location>
</feature>
<dbReference type="InterPro" id="IPR033399">
    <property type="entry name" value="TP_0789-like"/>
</dbReference>
<feature type="signal peptide" evidence="2">
    <location>
        <begin position="1"/>
        <end position="19"/>
    </location>
</feature>
<dbReference type="SUPFAM" id="SSF89392">
    <property type="entry name" value="Prokaryotic lipoproteins and lipoprotein localization factors"/>
    <property type="match status" value="1"/>
</dbReference>
<evidence type="ECO:0000256" key="2">
    <source>
        <dbReference type="SAM" id="SignalP"/>
    </source>
</evidence>
<evidence type="ECO:0000256" key="1">
    <source>
        <dbReference type="ARBA" id="ARBA00022729"/>
    </source>
</evidence>
<dbReference type="CDD" id="cd16329">
    <property type="entry name" value="LolA_like"/>
    <property type="match status" value="1"/>
</dbReference>
<keyword evidence="5" id="KW-1185">Reference proteome</keyword>
<sequence>MLKIISCFFSLLFMLSVHAQDAKEIVKKADDRAKGKTSQANMMIQIVRPNWSREMGMKTWTKGNDLALILVTSPAKDKGIVYLKRKKEVWNWVPAIERNIKLPPSMMSQSWMGTDFTNDDLVKEASIVEDYDQSIIKDTTIDGRACYMIKMLPKPQSSVVWGKVLLWIDKNDFIMMHAEYYDEDGSLVNTMHCSDIKILGGKLLPARMEMIPAEKKGNKTVLIYNSLEFDKTIDDNFFTTQNMPRVQ</sequence>
<reference evidence="4 5" key="1">
    <citation type="journal article" date="2016" name="Int. J. Syst. Evol. Microbiol.">
        <title>Panacibacter ginsenosidivorans gen. nov., sp. nov., with ginsenoside converting activity isolated from soil of a ginseng field.</title>
        <authorList>
            <person name="Siddiqi M.Z."/>
            <person name="Muhammad Shafi S."/>
            <person name="Choi K.D."/>
            <person name="Im W.T."/>
        </authorList>
    </citation>
    <scope>NUCLEOTIDE SEQUENCE [LARGE SCALE GENOMIC DNA]</scope>
    <source>
        <strain evidence="4 5">Gsoil1550</strain>
    </source>
</reference>
<dbReference type="PANTHER" id="PTHR37507:SF2">
    <property type="entry name" value="SPORULATION PROTEIN YDCC"/>
    <property type="match status" value="1"/>
</dbReference>
<dbReference type="Gene3D" id="2.50.20.10">
    <property type="entry name" value="Lipoprotein localisation LolA/LolB/LppX"/>
    <property type="match status" value="1"/>
</dbReference>
<gene>
    <name evidence="4" type="ORF">FRZ67_18400</name>
</gene>
<dbReference type="OrthoDB" id="9803781at2"/>
<dbReference type="PANTHER" id="PTHR37507">
    <property type="entry name" value="SPORULATION PROTEIN YDCC"/>
    <property type="match status" value="1"/>
</dbReference>